<proteinExistence type="predicted"/>
<dbReference type="PANTHER" id="PTHR46310:SF7">
    <property type="entry name" value="AMIDASE 1"/>
    <property type="match status" value="1"/>
</dbReference>
<feature type="domain" description="Amidase" evidence="2">
    <location>
        <begin position="201"/>
        <end position="365"/>
    </location>
</feature>
<gene>
    <name evidence="4" type="ORF">GGP41_004170</name>
</gene>
<dbReference type="PANTHER" id="PTHR46310">
    <property type="entry name" value="AMIDASE 1"/>
    <property type="match status" value="1"/>
</dbReference>
<dbReference type="Gene3D" id="3.90.1300.10">
    <property type="entry name" value="Amidase signature (AS) domain"/>
    <property type="match status" value="1"/>
</dbReference>
<organism evidence="4 5">
    <name type="scientific">Cochliobolus sativus</name>
    <name type="common">Common root rot and spot blotch fungus</name>
    <name type="synonym">Bipolaris sorokiniana</name>
    <dbReference type="NCBI Taxonomy" id="45130"/>
    <lineage>
        <taxon>Eukaryota</taxon>
        <taxon>Fungi</taxon>
        <taxon>Dikarya</taxon>
        <taxon>Ascomycota</taxon>
        <taxon>Pezizomycotina</taxon>
        <taxon>Dothideomycetes</taxon>
        <taxon>Pleosporomycetidae</taxon>
        <taxon>Pleosporales</taxon>
        <taxon>Pleosporineae</taxon>
        <taxon>Pleosporaceae</taxon>
        <taxon>Bipolaris</taxon>
    </lineage>
</organism>
<dbReference type="Pfam" id="PF26053">
    <property type="entry name" value="DUF8016"/>
    <property type="match status" value="1"/>
</dbReference>
<feature type="signal peptide" evidence="1">
    <location>
        <begin position="1"/>
        <end position="22"/>
    </location>
</feature>
<accession>A0A8H5ZIT4</accession>
<evidence type="ECO:0000259" key="2">
    <source>
        <dbReference type="Pfam" id="PF01425"/>
    </source>
</evidence>
<keyword evidence="1" id="KW-0732">Signal</keyword>
<feature type="domain" description="Scytalone dehydratase-like protein Arp1 N-terminal" evidence="3">
    <location>
        <begin position="61"/>
        <end position="162"/>
    </location>
</feature>
<feature type="chain" id="PRO_5034634610" description="Amidase domain-containing protein" evidence="1">
    <location>
        <begin position="23"/>
        <end position="662"/>
    </location>
</feature>
<evidence type="ECO:0000313" key="4">
    <source>
        <dbReference type="EMBL" id="KAF5851318.1"/>
    </source>
</evidence>
<dbReference type="Proteomes" id="UP000624244">
    <property type="component" value="Unassembled WGS sequence"/>
</dbReference>
<name>A0A8H5ZIT4_COCSA</name>
<dbReference type="InterPro" id="IPR036928">
    <property type="entry name" value="AS_sf"/>
</dbReference>
<reference evidence="4" key="1">
    <citation type="submission" date="2019-11" db="EMBL/GenBank/DDBJ databases">
        <title>Bipolaris sorokiniana Genome sequencing.</title>
        <authorList>
            <person name="Wang H."/>
        </authorList>
    </citation>
    <scope>NUCLEOTIDE SEQUENCE</scope>
</reference>
<evidence type="ECO:0000259" key="3">
    <source>
        <dbReference type="Pfam" id="PF26053"/>
    </source>
</evidence>
<evidence type="ECO:0000313" key="5">
    <source>
        <dbReference type="Proteomes" id="UP000624244"/>
    </source>
</evidence>
<comment type="caution">
    <text evidence="4">The sequence shown here is derived from an EMBL/GenBank/DDBJ whole genome shotgun (WGS) entry which is preliminary data.</text>
</comment>
<dbReference type="Pfam" id="PF01425">
    <property type="entry name" value="Amidase"/>
    <property type="match status" value="1"/>
</dbReference>
<sequence>MAFGSPYFWVALVATVSSLAQALQITGTTAYLDDIPYWIPPDAVGSLQSDFATSFFESKRLALSGFVPMSIVSPGPDAYSDASLERELSQFRENDDVWSEGFAKLVYLQATDQRRENSGADSMQSWGNKTILFAPKKVDEIIPQGPYFLSSQGSIYRAYRLYSDHQEAFTESVYTNSSGKHSVLPAHVTGNSLTIAVPSRLYYTQTPTTPLAGMRIGIKDIFDVTGIKTGNGNRAWYNLYPRANATAPVVQRLLDAGAIIVGKQKTAQFANGEYSTSDWVDYHSPFNPRGDGYQEPNFSSAGAGASVASYDWLDFALGSDTGGSIRGPARSNGLYGLRPSHGAAPLQLALALAPELDTAGLIARDPLLLQYAATEIYGLSRNSFHDFLPTQLLVEPFPAGLSNETTMIIDRFLDAMKNVLGIKKTDWFNVTTAWQQSRPQSAPMDIQSLLGNVYATIIGQRQTELVRDPFYAKYASMHDGRLPAVNPVPLVRWAFADAQPSTTLTDALTNKTLFMDWFQDHVLKEDRRSCTSAVLAYVSAPIVQYRSTYRSPPQAPSGFTNQYFSVMAEVPDITVPSKWSGRTITTSLNRSANEHDAVGQMSYHSTTTNHTEQLPVSINLTVAKGCDATLLELVTKLYHAGVLKVSEVGASLVDGGEILQKR</sequence>
<evidence type="ECO:0008006" key="6">
    <source>
        <dbReference type="Google" id="ProtNLM"/>
    </source>
</evidence>
<dbReference type="SUPFAM" id="SSF75304">
    <property type="entry name" value="Amidase signature (AS) enzymes"/>
    <property type="match status" value="1"/>
</dbReference>
<evidence type="ECO:0000256" key="1">
    <source>
        <dbReference type="SAM" id="SignalP"/>
    </source>
</evidence>
<dbReference type="InterPro" id="IPR058329">
    <property type="entry name" value="Arp1_N"/>
</dbReference>
<dbReference type="EMBL" id="WNKQ01000005">
    <property type="protein sequence ID" value="KAF5851318.1"/>
    <property type="molecule type" value="Genomic_DNA"/>
</dbReference>
<protein>
    <recommendedName>
        <fullName evidence="6">Amidase domain-containing protein</fullName>
    </recommendedName>
</protein>
<dbReference type="InterPro" id="IPR023631">
    <property type="entry name" value="Amidase_dom"/>
</dbReference>
<dbReference type="AlphaFoldDB" id="A0A8H5ZIT4"/>